<evidence type="ECO:0000256" key="14">
    <source>
        <dbReference type="SAM" id="Phobius"/>
    </source>
</evidence>
<dbReference type="Gene3D" id="6.10.340.10">
    <property type="match status" value="1"/>
</dbReference>
<comment type="subcellular location">
    <subcellularLocation>
        <location evidence="2">Cell membrane</location>
        <topology evidence="2">Multi-pass membrane protein</topology>
    </subcellularLocation>
</comment>
<evidence type="ECO:0000256" key="12">
    <source>
        <dbReference type="ARBA" id="ARBA00023012"/>
    </source>
</evidence>
<keyword evidence="4" id="KW-1003">Cell membrane</keyword>
<dbReference type="eggNOG" id="COG2205">
    <property type="taxonomic scope" value="Bacteria"/>
</dbReference>
<keyword evidence="5" id="KW-0597">Phosphoprotein</keyword>
<dbReference type="InterPro" id="IPR036097">
    <property type="entry name" value="HisK_dim/P_sf"/>
</dbReference>
<dbReference type="GO" id="GO:0005886">
    <property type="term" value="C:plasma membrane"/>
    <property type="evidence" value="ECO:0007669"/>
    <property type="project" value="UniProtKB-SubCell"/>
</dbReference>
<dbReference type="PROSITE" id="PS50885">
    <property type="entry name" value="HAMP"/>
    <property type="match status" value="1"/>
</dbReference>
<dbReference type="SUPFAM" id="SSF158472">
    <property type="entry name" value="HAMP domain-like"/>
    <property type="match status" value="1"/>
</dbReference>
<protein>
    <recommendedName>
        <fullName evidence="3">histidine kinase</fullName>
        <ecNumber evidence="3">2.7.13.3</ecNumber>
    </recommendedName>
</protein>
<dbReference type="PRINTS" id="PR00344">
    <property type="entry name" value="BCTRLSENSOR"/>
</dbReference>
<evidence type="ECO:0000313" key="18">
    <source>
        <dbReference type="Proteomes" id="UP000013523"/>
    </source>
</evidence>
<feature type="domain" description="Histidine kinase" evidence="15">
    <location>
        <begin position="263"/>
        <end position="466"/>
    </location>
</feature>
<dbReference type="EC" id="2.7.13.3" evidence="3"/>
<dbReference type="InterPro" id="IPR036890">
    <property type="entry name" value="HATPase_C_sf"/>
</dbReference>
<evidence type="ECO:0000256" key="2">
    <source>
        <dbReference type="ARBA" id="ARBA00004651"/>
    </source>
</evidence>
<keyword evidence="10" id="KW-0067">ATP-binding</keyword>
<dbReference type="CDD" id="cd06225">
    <property type="entry name" value="HAMP"/>
    <property type="match status" value="1"/>
</dbReference>
<evidence type="ECO:0000256" key="9">
    <source>
        <dbReference type="ARBA" id="ARBA00022777"/>
    </source>
</evidence>
<evidence type="ECO:0000313" key="17">
    <source>
        <dbReference type="EMBL" id="AGK95349.1"/>
    </source>
</evidence>
<dbReference type="OrthoDB" id="9780718at2"/>
<dbReference type="InterPro" id="IPR004358">
    <property type="entry name" value="Sig_transdc_His_kin-like_C"/>
</dbReference>
<gene>
    <name evidence="17" type="ORF">Clopa_0286</name>
</gene>
<evidence type="ECO:0000259" key="15">
    <source>
        <dbReference type="PROSITE" id="PS50109"/>
    </source>
</evidence>
<dbReference type="HOGENOM" id="CLU_000445_89_6_9"/>
<dbReference type="InterPro" id="IPR003594">
    <property type="entry name" value="HATPase_dom"/>
</dbReference>
<keyword evidence="9 17" id="KW-0418">Kinase</keyword>
<keyword evidence="6" id="KW-0808">Transferase</keyword>
<dbReference type="SMART" id="SM00387">
    <property type="entry name" value="HATPase_c"/>
    <property type="match status" value="1"/>
</dbReference>
<evidence type="ECO:0000256" key="5">
    <source>
        <dbReference type="ARBA" id="ARBA00022553"/>
    </source>
</evidence>
<keyword evidence="13 14" id="KW-0472">Membrane</keyword>
<dbReference type="InterPro" id="IPR005467">
    <property type="entry name" value="His_kinase_dom"/>
</dbReference>
<feature type="transmembrane region" description="Helical" evidence="14">
    <location>
        <begin position="179"/>
        <end position="202"/>
    </location>
</feature>
<dbReference type="AlphaFoldDB" id="R4K481"/>
<evidence type="ECO:0000259" key="16">
    <source>
        <dbReference type="PROSITE" id="PS50885"/>
    </source>
</evidence>
<evidence type="ECO:0000256" key="8">
    <source>
        <dbReference type="ARBA" id="ARBA00022741"/>
    </source>
</evidence>
<dbReference type="Gene3D" id="1.10.287.130">
    <property type="match status" value="1"/>
</dbReference>
<dbReference type="Gene3D" id="3.30.565.10">
    <property type="entry name" value="Histidine kinase-like ATPase, C-terminal domain"/>
    <property type="match status" value="1"/>
</dbReference>
<dbReference type="PANTHER" id="PTHR45528:SF1">
    <property type="entry name" value="SENSOR HISTIDINE KINASE CPXA"/>
    <property type="match status" value="1"/>
</dbReference>
<name>R4K481_CLOPA</name>
<evidence type="ECO:0000256" key="11">
    <source>
        <dbReference type="ARBA" id="ARBA00022989"/>
    </source>
</evidence>
<evidence type="ECO:0000256" key="13">
    <source>
        <dbReference type="ARBA" id="ARBA00023136"/>
    </source>
</evidence>
<dbReference type="EMBL" id="CP003261">
    <property type="protein sequence ID" value="AGK95349.1"/>
    <property type="molecule type" value="Genomic_DNA"/>
</dbReference>
<dbReference type="InterPro" id="IPR003660">
    <property type="entry name" value="HAMP_dom"/>
</dbReference>
<dbReference type="SMART" id="SM00388">
    <property type="entry name" value="HisKA"/>
    <property type="match status" value="1"/>
</dbReference>
<dbReference type="STRING" id="86416.Clopa_0286"/>
<dbReference type="SMART" id="SM00304">
    <property type="entry name" value="HAMP"/>
    <property type="match status" value="1"/>
</dbReference>
<evidence type="ECO:0000256" key="4">
    <source>
        <dbReference type="ARBA" id="ARBA00022475"/>
    </source>
</evidence>
<feature type="transmembrane region" description="Helical" evidence="14">
    <location>
        <begin position="12"/>
        <end position="38"/>
    </location>
</feature>
<dbReference type="GO" id="GO:0000155">
    <property type="term" value="F:phosphorelay sensor kinase activity"/>
    <property type="evidence" value="ECO:0007669"/>
    <property type="project" value="InterPro"/>
</dbReference>
<dbReference type="Pfam" id="PF00512">
    <property type="entry name" value="HisKA"/>
    <property type="match status" value="1"/>
</dbReference>
<sequence length="466" mass="53404">MIKLKKVKFKSLTMRIWVTFTAIILIIILSISIIYLVVFRSTNEKYNLQLLKASHDTFKENNFNQLKGFDDVRNLHGSSHFIVNINSSNIINIQDFNKRGGPPGQPNMGFPPNSGITQDALQKWMVGFIENNNISENEFKESYHGRKFLFIISSVNNIDGTNGKSYLISYMPAMEDNTLLYMVIGIGIMFIVFGFIAAKLVASHIAKPLKVLEDYTVRIAHKDWKEPIQIKNEDEIGRLANSMNLMRTELKRADEEEKMFLQSISHDLKTPVMVIMSHAEAIIDGIYIDSIEKTAGIIRDEAVNLEKKIKQLLYLNTLDYVLENNSQVSKINLRQLLLYIINRFEVVNSKIYWDLDMEDCFIMGNSDKIQVSVENILENSLRYAKEKISVILKEENSSVVLEMYNDGPNIEEKHINHIFDNHYKDKTGNFGLGLAISKKIIDFYNGEIEAVNRDRGVSFIIKAPIA</sequence>
<evidence type="ECO:0000256" key="7">
    <source>
        <dbReference type="ARBA" id="ARBA00022692"/>
    </source>
</evidence>
<dbReference type="KEGG" id="cpas:Clopa_0286"/>
<organism evidence="17 18">
    <name type="scientific">Clostridium pasteurianum BC1</name>
    <dbReference type="NCBI Taxonomy" id="86416"/>
    <lineage>
        <taxon>Bacteria</taxon>
        <taxon>Bacillati</taxon>
        <taxon>Bacillota</taxon>
        <taxon>Clostridia</taxon>
        <taxon>Eubacteriales</taxon>
        <taxon>Clostridiaceae</taxon>
        <taxon>Clostridium</taxon>
    </lineage>
</organism>
<dbReference type="SUPFAM" id="SSF47384">
    <property type="entry name" value="Homodimeric domain of signal transducing histidine kinase"/>
    <property type="match status" value="1"/>
</dbReference>
<dbReference type="PROSITE" id="PS50109">
    <property type="entry name" value="HIS_KIN"/>
    <property type="match status" value="1"/>
</dbReference>
<dbReference type="InterPro" id="IPR050398">
    <property type="entry name" value="HssS/ArlS-like"/>
</dbReference>
<dbReference type="FunFam" id="1.10.287.130:FF:000073">
    <property type="entry name" value="Two-component sensor histidine kinase"/>
    <property type="match status" value="1"/>
</dbReference>
<dbReference type="CDD" id="cd00082">
    <property type="entry name" value="HisKA"/>
    <property type="match status" value="1"/>
</dbReference>
<evidence type="ECO:0000256" key="6">
    <source>
        <dbReference type="ARBA" id="ARBA00022679"/>
    </source>
</evidence>
<evidence type="ECO:0000256" key="3">
    <source>
        <dbReference type="ARBA" id="ARBA00012438"/>
    </source>
</evidence>
<keyword evidence="8" id="KW-0547">Nucleotide-binding</keyword>
<keyword evidence="11 14" id="KW-1133">Transmembrane helix</keyword>
<keyword evidence="12" id="KW-0902">Two-component regulatory system</keyword>
<feature type="domain" description="HAMP" evidence="16">
    <location>
        <begin position="203"/>
        <end position="255"/>
    </location>
</feature>
<dbReference type="RefSeq" id="WP_015613676.1">
    <property type="nucleotide sequence ID" value="NC_021182.1"/>
</dbReference>
<dbReference type="eggNOG" id="COG2770">
    <property type="taxonomic scope" value="Bacteria"/>
</dbReference>
<keyword evidence="7 14" id="KW-0812">Transmembrane</keyword>
<dbReference type="PATRIC" id="fig|86416.3.peg.262"/>
<dbReference type="PANTHER" id="PTHR45528">
    <property type="entry name" value="SENSOR HISTIDINE KINASE CPXA"/>
    <property type="match status" value="1"/>
</dbReference>
<dbReference type="Pfam" id="PF02518">
    <property type="entry name" value="HATPase_c"/>
    <property type="match status" value="1"/>
</dbReference>
<dbReference type="SUPFAM" id="SSF55874">
    <property type="entry name" value="ATPase domain of HSP90 chaperone/DNA topoisomerase II/histidine kinase"/>
    <property type="match status" value="1"/>
</dbReference>
<dbReference type="GO" id="GO:0005524">
    <property type="term" value="F:ATP binding"/>
    <property type="evidence" value="ECO:0007669"/>
    <property type="project" value="UniProtKB-KW"/>
</dbReference>
<accession>R4K481</accession>
<evidence type="ECO:0000256" key="10">
    <source>
        <dbReference type="ARBA" id="ARBA00022840"/>
    </source>
</evidence>
<comment type="catalytic activity">
    <reaction evidence="1">
        <text>ATP + protein L-histidine = ADP + protein N-phospho-L-histidine.</text>
        <dbReference type="EC" id="2.7.13.3"/>
    </reaction>
</comment>
<dbReference type="Pfam" id="PF00672">
    <property type="entry name" value="HAMP"/>
    <property type="match status" value="1"/>
</dbReference>
<dbReference type="Proteomes" id="UP000013523">
    <property type="component" value="Chromosome"/>
</dbReference>
<keyword evidence="18" id="KW-1185">Reference proteome</keyword>
<proteinExistence type="predicted"/>
<reference evidence="17 18" key="1">
    <citation type="submission" date="2012-01" db="EMBL/GenBank/DDBJ databases">
        <title>Complete sequence of chromosome of Clostridium pasteurianum BC1.</title>
        <authorList>
            <consortium name="US DOE Joint Genome Institute"/>
            <person name="Lucas S."/>
            <person name="Han J."/>
            <person name="Lapidus A."/>
            <person name="Cheng J.-F."/>
            <person name="Goodwin L."/>
            <person name="Pitluck S."/>
            <person name="Peters L."/>
            <person name="Mikhailova N."/>
            <person name="Teshima H."/>
            <person name="Detter J.C."/>
            <person name="Han C."/>
            <person name="Tapia R."/>
            <person name="Land M."/>
            <person name="Hauser L."/>
            <person name="Kyrpides N."/>
            <person name="Ivanova N."/>
            <person name="Pagani I."/>
            <person name="Dunn J."/>
            <person name="Taghavi S."/>
            <person name="Francis A."/>
            <person name="van der Lelie D."/>
            <person name="Woyke T."/>
        </authorList>
    </citation>
    <scope>NUCLEOTIDE SEQUENCE [LARGE SCALE GENOMIC DNA]</scope>
    <source>
        <strain evidence="17 18">BC1</strain>
    </source>
</reference>
<dbReference type="InterPro" id="IPR003661">
    <property type="entry name" value="HisK_dim/P_dom"/>
</dbReference>
<evidence type="ECO:0000256" key="1">
    <source>
        <dbReference type="ARBA" id="ARBA00000085"/>
    </source>
</evidence>